<keyword evidence="2" id="KW-0812">Transmembrane</keyword>
<reference evidence="3 4" key="1">
    <citation type="submission" date="2020-03" db="EMBL/GenBank/DDBJ databases">
        <title>WGS of actinomycetes isolated from Thailand.</title>
        <authorList>
            <person name="Thawai C."/>
        </authorList>
    </citation>
    <scope>NUCLEOTIDE SEQUENCE [LARGE SCALE GENOMIC DNA]</scope>
    <source>
        <strain evidence="3 4">PRB2-1</strain>
    </source>
</reference>
<feature type="region of interest" description="Disordered" evidence="1">
    <location>
        <begin position="1"/>
        <end position="35"/>
    </location>
</feature>
<feature type="region of interest" description="Disordered" evidence="1">
    <location>
        <begin position="63"/>
        <end position="96"/>
    </location>
</feature>
<feature type="transmembrane region" description="Helical" evidence="2">
    <location>
        <begin position="37"/>
        <end position="57"/>
    </location>
</feature>
<evidence type="ECO:0000256" key="2">
    <source>
        <dbReference type="SAM" id="Phobius"/>
    </source>
</evidence>
<feature type="compositionally biased region" description="Pro residues" evidence="1">
    <location>
        <begin position="193"/>
        <end position="202"/>
    </location>
</feature>
<protein>
    <recommendedName>
        <fullName evidence="5">Large membrane protein</fullName>
    </recommendedName>
</protein>
<keyword evidence="4" id="KW-1185">Reference proteome</keyword>
<gene>
    <name evidence="3" type="ORF">HCN08_16185</name>
</gene>
<evidence type="ECO:0000313" key="3">
    <source>
        <dbReference type="EMBL" id="NJP44923.1"/>
    </source>
</evidence>
<evidence type="ECO:0008006" key="5">
    <source>
        <dbReference type="Google" id="ProtNLM"/>
    </source>
</evidence>
<feature type="region of interest" description="Disordered" evidence="1">
    <location>
        <begin position="187"/>
        <end position="242"/>
    </location>
</feature>
<proteinExistence type="predicted"/>
<evidence type="ECO:0000256" key="1">
    <source>
        <dbReference type="SAM" id="MobiDB-lite"/>
    </source>
</evidence>
<feature type="compositionally biased region" description="Low complexity" evidence="1">
    <location>
        <begin position="211"/>
        <end position="230"/>
    </location>
</feature>
<evidence type="ECO:0000313" key="4">
    <source>
        <dbReference type="Proteomes" id="UP000734511"/>
    </source>
</evidence>
<feature type="compositionally biased region" description="Acidic residues" evidence="1">
    <location>
        <begin position="1"/>
        <end position="11"/>
    </location>
</feature>
<dbReference type="EMBL" id="JAATEJ010000011">
    <property type="protein sequence ID" value="NJP44923.1"/>
    <property type="molecule type" value="Genomic_DNA"/>
</dbReference>
<feature type="compositionally biased region" description="Low complexity" evidence="1">
    <location>
        <begin position="347"/>
        <end position="380"/>
    </location>
</feature>
<organism evidence="3 4">
    <name type="scientific">Actinacidiphila epipremni</name>
    <dbReference type="NCBI Taxonomy" id="2053013"/>
    <lineage>
        <taxon>Bacteria</taxon>
        <taxon>Bacillati</taxon>
        <taxon>Actinomycetota</taxon>
        <taxon>Actinomycetes</taxon>
        <taxon>Kitasatosporales</taxon>
        <taxon>Streptomycetaceae</taxon>
        <taxon>Actinacidiphila</taxon>
    </lineage>
</organism>
<dbReference type="RefSeq" id="WP_167983783.1">
    <property type="nucleotide sequence ID" value="NZ_JAATEJ010000011.1"/>
</dbReference>
<name>A0ABX0ZTH3_9ACTN</name>
<keyword evidence="2" id="KW-1133">Transmembrane helix</keyword>
<keyword evidence="2" id="KW-0472">Membrane</keyword>
<accession>A0ABX0ZTH3</accession>
<comment type="caution">
    <text evidence="3">The sequence shown here is derived from an EMBL/GenBank/DDBJ whole genome shotgun (WGS) entry which is preliminary data.</text>
</comment>
<feature type="region of interest" description="Disordered" evidence="1">
    <location>
        <begin position="347"/>
        <end position="381"/>
    </location>
</feature>
<sequence>MSSSEHEDDDLLAGGGTDPDDAGDGAAAPRPGRRRRLTVAVAVAAVLAAGGGTYWAVAAGGDGGGSTAHAPVERATGGAQSKGSTGAGDTGSSSGVITAPAGTYRLTGTLPEKAPASAALYRAKGGPDKAAVQRLAAALGLSGAVVDEGGSWRVGPADGSGHALLVGKDAPGTWSYTVGGQVMSPGARTVVPPALPKVPPPAKGDGADGNSSSTARSGSSGASTAHSATGDPATPPVSPDRAKAVAAPVLAELGLSGAAVDASMTAGSSRTVTADPVVGGLPTHGWQTSVVVGADGSIGSGYGRLSPLDKGETRAVISAQQAFAQLTPPRMMHPGAMCAAPVPNAADGGAASSGPGAGSAAPADPGDGTAAATPAPCSAPFTPPAAQPVDVTGARFGLAVQYVTGGQALVPAWLFDAHREGSAAAYVVPQPAVDLAGLGGGASAAPPVPVQPPSTGDPDHTAVAGYQAQGSTLTLIFWGGVCETYHGSAAETSTTVKVTVTQTRKDKDAVCPAILKSQSVTVQLKSPLGTRTVTDTTSGRTLTAS</sequence>
<dbReference type="Proteomes" id="UP000734511">
    <property type="component" value="Unassembled WGS sequence"/>
</dbReference>